<evidence type="ECO:0000313" key="2">
    <source>
        <dbReference type="Proteomes" id="UP001500325"/>
    </source>
</evidence>
<dbReference type="RefSeq" id="WP_345379251.1">
    <property type="nucleotide sequence ID" value="NZ_BAABIC010000004.1"/>
</dbReference>
<sequence length="65" mass="7159">MPGIVLLGWMVLGPPEPFLAALQGLQDARAWRDVRAGLFSIWASGLDIPALHAYVHSMSEYGYDM</sequence>
<proteinExistence type="predicted"/>
<name>A0ABP8W5A0_9PSEU</name>
<reference evidence="2" key="1">
    <citation type="journal article" date="2019" name="Int. J. Syst. Evol. Microbiol.">
        <title>The Global Catalogue of Microorganisms (GCM) 10K type strain sequencing project: providing services to taxonomists for standard genome sequencing and annotation.</title>
        <authorList>
            <consortium name="The Broad Institute Genomics Platform"/>
            <consortium name="The Broad Institute Genome Sequencing Center for Infectious Disease"/>
            <person name="Wu L."/>
            <person name="Ma J."/>
        </authorList>
    </citation>
    <scope>NUCLEOTIDE SEQUENCE [LARGE SCALE GENOMIC DNA]</scope>
    <source>
        <strain evidence="2">JCM 18055</strain>
    </source>
</reference>
<dbReference type="EMBL" id="BAABIC010000004">
    <property type="protein sequence ID" value="GAA4681843.1"/>
    <property type="molecule type" value="Genomic_DNA"/>
</dbReference>
<organism evidence="1 2">
    <name type="scientific">Pseudonocardia yuanmonensis</name>
    <dbReference type="NCBI Taxonomy" id="1095914"/>
    <lineage>
        <taxon>Bacteria</taxon>
        <taxon>Bacillati</taxon>
        <taxon>Actinomycetota</taxon>
        <taxon>Actinomycetes</taxon>
        <taxon>Pseudonocardiales</taxon>
        <taxon>Pseudonocardiaceae</taxon>
        <taxon>Pseudonocardia</taxon>
    </lineage>
</organism>
<protein>
    <submittedName>
        <fullName evidence="1">Uncharacterized protein</fullName>
    </submittedName>
</protein>
<dbReference type="Gene3D" id="1.10.210.20">
    <property type="match status" value="1"/>
</dbReference>
<dbReference type="Proteomes" id="UP001500325">
    <property type="component" value="Unassembled WGS sequence"/>
</dbReference>
<accession>A0ABP8W5A0</accession>
<keyword evidence="2" id="KW-1185">Reference proteome</keyword>
<comment type="caution">
    <text evidence="1">The sequence shown here is derived from an EMBL/GenBank/DDBJ whole genome shotgun (WGS) entry which is preliminary data.</text>
</comment>
<gene>
    <name evidence="1" type="ORF">GCM10023215_14630</name>
</gene>
<evidence type="ECO:0000313" key="1">
    <source>
        <dbReference type="EMBL" id="GAA4681843.1"/>
    </source>
</evidence>